<keyword evidence="3 5" id="KW-0732">Signal</keyword>
<dbReference type="InterPro" id="IPR051455">
    <property type="entry name" value="Bact_solute-bind_prot3"/>
</dbReference>
<feature type="signal peptide" evidence="5">
    <location>
        <begin position="1"/>
        <end position="28"/>
    </location>
</feature>
<accession>A0ABW5DPU8</accession>
<comment type="caution">
    <text evidence="7">The sequence shown here is derived from an EMBL/GenBank/DDBJ whole genome shotgun (WGS) entry which is preliminary data.</text>
</comment>
<proteinExistence type="inferred from homology"/>
<dbReference type="Pfam" id="PF00497">
    <property type="entry name" value="SBP_bac_3"/>
    <property type="match status" value="1"/>
</dbReference>
<evidence type="ECO:0000256" key="2">
    <source>
        <dbReference type="ARBA" id="ARBA00022448"/>
    </source>
</evidence>
<dbReference type="PANTHER" id="PTHR30085">
    <property type="entry name" value="AMINO ACID ABC TRANSPORTER PERMEASE"/>
    <property type="match status" value="1"/>
</dbReference>
<dbReference type="CDD" id="cd13692">
    <property type="entry name" value="PBP2_BztA"/>
    <property type="match status" value="1"/>
</dbReference>
<dbReference type="Gene3D" id="3.40.190.10">
    <property type="entry name" value="Periplasmic binding protein-like II"/>
    <property type="match status" value="2"/>
</dbReference>
<dbReference type="Proteomes" id="UP001597295">
    <property type="component" value="Unassembled WGS sequence"/>
</dbReference>
<gene>
    <name evidence="7" type="ORF">ACFSM5_06570</name>
</gene>
<comment type="similarity">
    <text evidence="1 4">Belongs to the bacterial solute-binding protein 3 family.</text>
</comment>
<evidence type="ECO:0000256" key="4">
    <source>
        <dbReference type="RuleBase" id="RU003744"/>
    </source>
</evidence>
<evidence type="ECO:0000313" key="7">
    <source>
        <dbReference type="EMBL" id="MFD2262545.1"/>
    </source>
</evidence>
<feature type="domain" description="Solute-binding protein family 3/N-terminal" evidence="6">
    <location>
        <begin position="42"/>
        <end position="272"/>
    </location>
</feature>
<feature type="chain" id="PRO_5047462975" evidence="5">
    <location>
        <begin position="29"/>
        <end position="347"/>
    </location>
</feature>
<dbReference type="RefSeq" id="WP_379875505.1">
    <property type="nucleotide sequence ID" value="NZ_JBHUIP010000004.1"/>
</dbReference>
<organism evidence="7 8">
    <name type="scientific">Lacibacterium aquatile</name>
    <dbReference type="NCBI Taxonomy" id="1168082"/>
    <lineage>
        <taxon>Bacteria</taxon>
        <taxon>Pseudomonadati</taxon>
        <taxon>Pseudomonadota</taxon>
        <taxon>Alphaproteobacteria</taxon>
        <taxon>Rhodospirillales</taxon>
        <taxon>Rhodospirillaceae</taxon>
    </lineage>
</organism>
<dbReference type="InterPro" id="IPR001638">
    <property type="entry name" value="Solute-binding_3/MltF_N"/>
</dbReference>
<dbReference type="PROSITE" id="PS01039">
    <property type="entry name" value="SBP_BACTERIAL_3"/>
    <property type="match status" value="1"/>
</dbReference>
<protein>
    <submittedName>
        <fullName evidence="7">Amino acid ABC transporter substrate-binding protein</fullName>
    </submittedName>
</protein>
<sequence length="347" mass="36407">MKISKATIGAALAAGVAAAVALAPGAQAQGAGTLAKVKAAGVLTCGVSTGVPGFSAPDAQGNWTGLDVDVCRAVAAVALGDATKVKFVPLSSQQRFAALQSGEIDILSRNTTWTLSRDTSLGLNFAPVTFYDGQGFMVPKKLGVKSAKELNGATVCVQPGTTTELNLADYFRANKMEFKPVVIADLAEVEAAFFAGRCDVYTTDASGLASTRSARAGNADDYIILPELISKEPLAPAVRQGDDEWFNLAAWTVAALVQAEELGITKANVEEQKKSDNPEVKRVLGVTPGMGKALNVSEDWVVTAVKAVGNYGEIFERNVGRNTPLKLERGLNALWTKGGLQYAMPIR</sequence>
<dbReference type="InterPro" id="IPR018313">
    <property type="entry name" value="SBP_3_CS"/>
</dbReference>
<keyword evidence="2" id="KW-0813">Transport</keyword>
<keyword evidence="8" id="KW-1185">Reference proteome</keyword>
<dbReference type="SUPFAM" id="SSF53850">
    <property type="entry name" value="Periplasmic binding protein-like II"/>
    <property type="match status" value="1"/>
</dbReference>
<evidence type="ECO:0000256" key="1">
    <source>
        <dbReference type="ARBA" id="ARBA00010333"/>
    </source>
</evidence>
<dbReference type="SMART" id="SM00062">
    <property type="entry name" value="PBPb"/>
    <property type="match status" value="1"/>
</dbReference>
<evidence type="ECO:0000313" key="8">
    <source>
        <dbReference type="Proteomes" id="UP001597295"/>
    </source>
</evidence>
<dbReference type="PANTHER" id="PTHR30085:SF7">
    <property type="entry name" value="AMINO-ACID ABC TRANSPORTER-BINDING PROTEIN YHDW-RELATED"/>
    <property type="match status" value="1"/>
</dbReference>
<name>A0ABW5DPU8_9PROT</name>
<evidence type="ECO:0000256" key="5">
    <source>
        <dbReference type="SAM" id="SignalP"/>
    </source>
</evidence>
<reference evidence="8" key="1">
    <citation type="journal article" date="2019" name="Int. J. Syst. Evol. Microbiol.">
        <title>The Global Catalogue of Microorganisms (GCM) 10K type strain sequencing project: providing services to taxonomists for standard genome sequencing and annotation.</title>
        <authorList>
            <consortium name="The Broad Institute Genomics Platform"/>
            <consortium name="The Broad Institute Genome Sequencing Center for Infectious Disease"/>
            <person name="Wu L."/>
            <person name="Ma J."/>
        </authorList>
    </citation>
    <scope>NUCLEOTIDE SEQUENCE [LARGE SCALE GENOMIC DNA]</scope>
    <source>
        <strain evidence="8">CGMCC 1.19062</strain>
    </source>
</reference>
<evidence type="ECO:0000256" key="3">
    <source>
        <dbReference type="ARBA" id="ARBA00022729"/>
    </source>
</evidence>
<dbReference type="EMBL" id="JBHUIP010000004">
    <property type="protein sequence ID" value="MFD2262545.1"/>
    <property type="molecule type" value="Genomic_DNA"/>
</dbReference>
<evidence type="ECO:0000259" key="6">
    <source>
        <dbReference type="SMART" id="SM00062"/>
    </source>
</evidence>